<comment type="caution">
    <text evidence="6">The sequence shown here is derived from an EMBL/GenBank/DDBJ whole genome shotgun (WGS) entry which is preliminary data.</text>
</comment>
<evidence type="ECO:0000256" key="3">
    <source>
        <dbReference type="ARBA" id="ARBA00022679"/>
    </source>
</evidence>
<dbReference type="EMBL" id="JBHSKD010000002">
    <property type="protein sequence ID" value="MFC5175297.1"/>
    <property type="molecule type" value="Genomic_DNA"/>
</dbReference>
<dbReference type="InterPro" id="IPR015424">
    <property type="entry name" value="PyrdxlP-dep_Trfase"/>
</dbReference>
<keyword evidence="3" id="KW-0808">Transferase</keyword>
<dbReference type="SUPFAM" id="SSF53383">
    <property type="entry name" value="PLP-dependent transferases"/>
    <property type="match status" value="1"/>
</dbReference>
<protein>
    <submittedName>
        <fullName evidence="6">Aspartate aminotransferase family protein</fullName>
    </submittedName>
</protein>
<organism evidence="6 7">
    <name type="scientific">Nocardioides taihuensis</name>
    <dbReference type="NCBI Taxonomy" id="1835606"/>
    <lineage>
        <taxon>Bacteria</taxon>
        <taxon>Bacillati</taxon>
        <taxon>Actinomycetota</taxon>
        <taxon>Actinomycetes</taxon>
        <taxon>Propionibacteriales</taxon>
        <taxon>Nocardioidaceae</taxon>
        <taxon>Nocardioides</taxon>
    </lineage>
</organism>
<dbReference type="InterPro" id="IPR050103">
    <property type="entry name" value="Class-III_PLP-dep_AT"/>
</dbReference>
<dbReference type="PANTHER" id="PTHR11986">
    <property type="entry name" value="AMINOTRANSFERASE CLASS III"/>
    <property type="match status" value="1"/>
</dbReference>
<dbReference type="InterPro" id="IPR005814">
    <property type="entry name" value="Aminotrans_3"/>
</dbReference>
<dbReference type="InterPro" id="IPR049704">
    <property type="entry name" value="Aminotrans_3_PPA_site"/>
</dbReference>
<gene>
    <name evidence="6" type="ORF">ACFPGP_01355</name>
</gene>
<accession>A0ABW0BEA6</accession>
<dbReference type="InterPro" id="IPR015421">
    <property type="entry name" value="PyrdxlP-dep_Trfase_major"/>
</dbReference>
<keyword evidence="2 6" id="KW-0032">Aminotransferase</keyword>
<dbReference type="InterPro" id="IPR015422">
    <property type="entry name" value="PyrdxlP-dep_Trfase_small"/>
</dbReference>
<sequence>MDDRAHWPTREEVLRLAEEHVCPDRVRTLTGLHADLVIGRREGYRMWDLDGRELLDLHLNGGTFNLGHRHPALVEELRVALDRLDIGNHHFPSAERALLAEQLVALTPGMRYAVFGSGGGEAVDLALKSARRATGRNRVVSATGGYHGHTGLALAAGDERAAAAFGSAGAPGEFVHVPFNDAAAVEAACAAGDVAAVILETVPATVGFVPPQPGYLAEVEAVCHRHGTALVLDEVQTGLGRTGPLWAFERHGVQPHAVITAKGLSGGLYPISATLLDDWLGGWLEDDGWGHVSTFGGAELGCPVARRVLDLTTDPATVEHVESLVALFADGLADLRRRHPEWLLEVRQTGLVIGLRFAHPQGGMLMTGALLTAGVWAIYAGFDPSCLQFKPGLLLGVDEARAALAALDTACAQVGGAVAGG</sequence>
<evidence type="ECO:0000256" key="4">
    <source>
        <dbReference type="ARBA" id="ARBA00022898"/>
    </source>
</evidence>
<comment type="similarity">
    <text evidence="5">Belongs to the class-III pyridoxal-phosphate-dependent aminotransferase family.</text>
</comment>
<evidence type="ECO:0000256" key="2">
    <source>
        <dbReference type="ARBA" id="ARBA00022576"/>
    </source>
</evidence>
<dbReference type="Gene3D" id="3.40.640.10">
    <property type="entry name" value="Type I PLP-dependent aspartate aminotransferase-like (Major domain)"/>
    <property type="match status" value="1"/>
</dbReference>
<dbReference type="Gene3D" id="3.90.1150.10">
    <property type="entry name" value="Aspartate Aminotransferase, domain 1"/>
    <property type="match status" value="1"/>
</dbReference>
<keyword evidence="4 5" id="KW-0663">Pyridoxal phosphate</keyword>
<evidence type="ECO:0000313" key="6">
    <source>
        <dbReference type="EMBL" id="MFC5175297.1"/>
    </source>
</evidence>
<dbReference type="PIRSF" id="PIRSF000521">
    <property type="entry name" value="Transaminase_4ab_Lys_Orn"/>
    <property type="match status" value="1"/>
</dbReference>
<keyword evidence="7" id="KW-1185">Reference proteome</keyword>
<dbReference type="RefSeq" id="WP_378585834.1">
    <property type="nucleotide sequence ID" value="NZ_JBHSKD010000002.1"/>
</dbReference>
<comment type="cofactor">
    <cofactor evidence="1">
        <name>pyridoxal 5'-phosphate</name>
        <dbReference type="ChEBI" id="CHEBI:597326"/>
    </cofactor>
</comment>
<dbReference type="GO" id="GO:0008483">
    <property type="term" value="F:transaminase activity"/>
    <property type="evidence" value="ECO:0007669"/>
    <property type="project" value="UniProtKB-KW"/>
</dbReference>
<reference evidence="7" key="1">
    <citation type="journal article" date="2019" name="Int. J. Syst. Evol. Microbiol.">
        <title>The Global Catalogue of Microorganisms (GCM) 10K type strain sequencing project: providing services to taxonomists for standard genome sequencing and annotation.</title>
        <authorList>
            <consortium name="The Broad Institute Genomics Platform"/>
            <consortium name="The Broad Institute Genome Sequencing Center for Infectious Disease"/>
            <person name="Wu L."/>
            <person name="Ma J."/>
        </authorList>
    </citation>
    <scope>NUCLEOTIDE SEQUENCE [LARGE SCALE GENOMIC DNA]</scope>
    <source>
        <strain evidence="7">DFY41</strain>
    </source>
</reference>
<name>A0ABW0BEA6_9ACTN</name>
<evidence type="ECO:0000256" key="1">
    <source>
        <dbReference type="ARBA" id="ARBA00001933"/>
    </source>
</evidence>
<evidence type="ECO:0000256" key="5">
    <source>
        <dbReference type="RuleBase" id="RU003560"/>
    </source>
</evidence>
<dbReference type="PROSITE" id="PS00600">
    <property type="entry name" value="AA_TRANSFER_CLASS_3"/>
    <property type="match status" value="1"/>
</dbReference>
<dbReference type="CDD" id="cd00610">
    <property type="entry name" value="OAT_like"/>
    <property type="match status" value="1"/>
</dbReference>
<dbReference type="PANTHER" id="PTHR11986:SF79">
    <property type="entry name" value="ACETYLORNITHINE AMINOTRANSFERASE, MITOCHONDRIAL"/>
    <property type="match status" value="1"/>
</dbReference>
<proteinExistence type="inferred from homology"/>
<dbReference type="Pfam" id="PF00202">
    <property type="entry name" value="Aminotran_3"/>
    <property type="match status" value="1"/>
</dbReference>
<dbReference type="Proteomes" id="UP001596087">
    <property type="component" value="Unassembled WGS sequence"/>
</dbReference>
<evidence type="ECO:0000313" key="7">
    <source>
        <dbReference type="Proteomes" id="UP001596087"/>
    </source>
</evidence>